<keyword evidence="2" id="KW-0472">Membrane</keyword>
<gene>
    <name evidence="3" type="ORF">ILUMI_21417</name>
</gene>
<dbReference type="AlphaFoldDB" id="A0A8K0G1E6"/>
<feature type="region of interest" description="Disordered" evidence="1">
    <location>
        <begin position="376"/>
        <end position="397"/>
    </location>
</feature>
<proteinExistence type="predicted"/>
<evidence type="ECO:0000313" key="4">
    <source>
        <dbReference type="Proteomes" id="UP000801492"/>
    </source>
</evidence>
<organism evidence="3 4">
    <name type="scientific">Ignelater luminosus</name>
    <name type="common">Cucubano</name>
    <name type="synonym">Pyrophorus luminosus</name>
    <dbReference type="NCBI Taxonomy" id="2038154"/>
    <lineage>
        <taxon>Eukaryota</taxon>
        <taxon>Metazoa</taxon>
        <taxon>Ecdysozoa</taxon>
        <taxon>Arthropoda</taxon>
        <taxon>Hexapoda</taxon>
        <taxon>Insecta</taxon>
        <taxon>Pterygota</taxon>
        <taxon>Neoptera</taxon>
        <taxon>Endopterygota</taxon>
        <taxon>Coleoptera</taxon>
        <taxon>Polyphaga</taxon>
        <taxon>Elateriformia</taxon>
        <taxon>Elateroidea</taxon>
        <taxon>Elateridae</taxon>
        <taxon>Agrypninae</taxon>
        <taxon>Pyrophorini</taxon>
        <taxon>Ignelater</taxon>
    </lineage>
</organism>
<reference evidence="3" key="1">
    <citation type="submission" date="2019-08" db="EMBL/GenBank/DDBJ databases">
        <title>The genome of the North American firefly Photinus pyralis.</title>
        <authorList>
            <consortium name="Photinus pyralis genome working group"/>
            <person name="Fallon T.R."/>
            <person name="Sander Lower S.E."/>
            <person name="Weng J.-K."/>
        </authorList>
    </citation>
    <scope>NUCLEOTIDE SEQUENCE</scope>
    <source>
        <strain evidence="3">TRF0915ILg1</strain>
        <tissue evidence="3">Whole body</tissue>
    </source>
</reference>
<keyword evidence="4" id="KW-1185">Reference proteome</keyword>
<feature type="region of interest" description="Disordered" evidence="1">
    <location>
        <begin position="417"/>
        <end position="451"/>
    </location>
</feature>
<name>A0A8K0G1E6_IGNLU</name>
<feature type="compositionally biased region" description="Basic and acidic residues" evidence="1">
    <location>
        <begin position="57"/>
        <end position="82"/>
    </location>
</feature>
<keyword evidence="2" id="KW-0812">Transmembrane</keyword>
<keyword evidence="2" id="KW-1133">Transmembrane helix</keyword>
<comment type="caution">
    <text evidence="3">The sequence shown here is derived from an EMBL/GenBank/DDBJ whole genome shotgun (WGS) entry which is preliminary data.</text>
</comment>
<feature type="region of interest" description="Disordered" evidence="1">
    <location>
        <begin position="48"/>
        <end position="86"/>
    </location>
</feature>
<dbReference type="Proteomes" id="UP000801492">
    <property type="component" value="Unassembled WGS sequence"/>
</dbReference>
<dbReference type="OrthoDB" id="8045193at2759"/>
<protein>
    <submittedName>
        <fullName evidence="3">Uncharacterized protein</fullName>
    </submittedName>
</protein>
<evidence type="ECO:0000313" key="3">
    <source>
        <dbReference type="EMBL" id="KAF2884742.1"/>
    </source>
</evidence>
<evidence type="ECO:0000256" key="1">
    <source>
        <dbReference type="SAM" id="MobiDB-lite"/>
    </source>
</evidence>
<feature type="transmembrane region" description="Helical" evidence="2">
    <location>
        <begin position="227"/>
        <end position="249"/>
    </location>
</feature>
<dbReference type="EMBL" id="VTPC01090140">
    <property type="protein sequence ID" value="KAF2884742.1"/>
    <property type="molecule type" value="Genomic_DNA"/>
</dbReference>
<sequence length="451" mass="51690">MPWTYNRLLPQLPKTEVYTHSEVLMLETKIEHLKQKLRYIKEEYQGFGNSSSTGNNEEAKIDDETSRVQEKRGKKRDRENAKRQSLGNDLNIARMYQLFKEECQNEGMRDDDISKQWLYRHIFHLGFKAPATDTCGMCDEYQMLLKKASDVNQQTSVQRTTDFHETSEIETVDYNRKVSRNNTIYDDLDQGTEEKHPISKRKEDDLQKWMIWVGAVTSRKRGINVTLVAYGSAASVFIPPLFLFFGSILKTTSLKMLLQDLEEQQINQAGRPMSIYDIAQLVGIAYLQAFSSDLRVSGIWPLYSGIFTEDEFLPSEATNLPPPSTSIANEFQVAPGEMSPEMTNQPKPSILIAVQEDNRQFQEPLIVKAPKTPEQLRQLPRASPRKEKKAKIEEQYRKREQNKVKAVTERVALRKFKESATSSSNEDVHLSISYADSSDNSDLFCGGYGGR</sequence>
<accession>A0A8K0G1E6</accession>
<evidence type="ECO:0000256" key="2">
    <source>
        <dbReference type="SAM" id="Phobius"/>
    </source>
</evidence>